<dbReference type="EMBL" id="LCAN01000012">
    <property type="protein sequence ID" value="KKR94119.1"/>
    <property type="molecule type" value="Genomic_DNA"/>
</dbReference>
<proteinExistence type="predicted"/>
<gene>
    <name evidence="2" type="ORF">UU41_C0012G0001</name>
</gene>
<name>A0A0G0UZI2_9BACT</name>
<dbReference type="PANTHER" id="PTHR11735">
    <property type="entry name" value="TRNA N6-ADENOSINE THREONYLCARBAMOYLTRANSFERASE"/>
    <property type="match status" value="1"/>
</dbReference>
<protein>
    <submittedName>
        <fullName evidence="2">Putative tRNA threonylcarbamoyladenosine biosynthesis protein Gcp</fullName>
    </submittedName>
</protein>
<dbReference type="AlphaFoldDB" id="A0A0G0UZI2"/>
<dbReference type="Gene3D" id="3.30.420.40">
    <property type="match status" value="2"/>
</dbReference>
<evidence type="ECO:0000313" key="3">
    <source>
        <dbReference type="Proteomes" id="UP000034961"/>
    </source>
</evidence>
<evidence type="ECO:0000259" key="1">
    <source>
        <dbReference type="Pfam" id="PF00814"/>
    </source>
</evidence>
<feature type="non-terminal residue" evidence="2">
    <location>
        <position position="1"/>
    </location>
</feature>
<dbReference type="Proteomes" id="UP000034961">
    <property type="component" value="Unassembled WGS sequence"/>
</dbReference>
<dbReference type="SUPFAM" id="SSF53067">
    <property type="entry name" value="Actin-like ATPase domain"/>
    <property type="match status" value="1"/>
</dbReference>
<dbReference type="PANTHER" id="PTHR11735:SF11">
    <property type="entry name" value="TRNA THREONYLCARBAMOYLADENOSINE BIOSYNTHESIS PROTEIN TSAB"/>
    <property type="match status" value="1"/>
</dbReference>
<dbReference type="PATRIC" id="fig|1618474.3.peg.470"/>
<organism evidence="2 3">
    <name type="scientific">Candidatus Roizmanbacteria bacterium GW2011_GWA1_41_13</name>
    <dbReference type="NCBI Taxonomy" id="1618474"/>
    <lineage>
        <taxon>Bacteria</taxon>
        <taxon>Candidatus Roizmaniibacteriota</taxon>
    </lineage>
</organism>
<dbReference type="GO" id="GO:0005829">
    <property type="term" value="C:cytosol"/>
    <property type="evidence" value="ECO:0007669"/>
    <property type="project" value="TreeGrafter"/>
</dbReference>
<accession>A0A0G0UZI2</accession>
<dbReference type="Pfam" id="PF00814">
    <property type="entry name" value="TsaD"/>
    <property type="match status" value="1"/>
</dbReference>
<feature type="domain" description="Gcp-like" evidence="1">
    <location>
        <begin position="1"/>
        <end position="132"/>
    </location>
</feature>
<reference evidence="2 3" key="1">
    <citation type="journal article" date="2015" name="Nature">
        <title>rRNA introns, odd ribosomes, and small enigmatic genomes across a large radiation of phyla.</title>
        <authorList>
            <person name="Brown C.T."/>
            <person name="Hug L.A."/>
            <person name="Thomas B.C."/>
            <person name="Sharon I."/>
            <person name="Castelle C.J."/>
            <person name="Singh A."/>
            <person name="Wilkins M.J."/>
            <person name="Williams K.H."/>
            <person name="Banfield J.F."/>
        </authorList>
    </citation>
    <scope>NUCLEOTIDE SEQUENCE [LARGE SCALE GENOMIC DNA]</scope>
</reference>
<dbReference type="InterPro" id="IPR043129">
    <property type="entry name" value="ATPase_NBD"/>
</dbReference>
<comment type="caution">
    <text evidence="2">The sequence shown here is derived from an EMBL/GenBank/DDBJ whole genome shotgun (WGS) entry which is preliminary data.</text>
</comment>
<dbReference type="InterPro" id="IPR000905">
    <property type="entry name" value="Gcp-like_dom"/>
</dbReference>
<sequence>GPIIERLAKEGDEYAFNLPIPMKGRKDLTFSYSGLKTAVRYLVDDVKKEHKFNRQTICDIAASFQRVATASLIDRLKRAVIINKPKGLLLGGGVISNVYVRNKIRSSMKTFNLPVYIPYSKKLFTDNAGMIGVAAYFKAQRGEFVSDVSSVDRKPNLNFTDNPC</sequence>
<evidence type="ECO:0000313" key="2">
    <source>
        <dbReference type="EMBL" id="KKR94119.1"/>
    </source>
</evidence>